<reference evidence="1 2" key="1">
    <citation type="submission" date="2019-01" db="EMBL/GenBank/DDBJ databases">
        <title>Lactibacter flavus gen. nov., sp. nov., a novel bacterium of the family Propionibacteriaceae isolated from raw milk and dairy products.</title>
        <authorList>
            <person name="Huptas C."/>
            <person name="Wenning M."/>
            <person name="Breitenwieser F."/>
            <person name="Doll E."/>
            <person name="Von Neubeck M."/>
            <person name="Busse H.-J."/>
            <person name="Scherer S."/>
        </authorList>
    </citation>
    <scope>NUCLEOTIDE SEQUENCE [LARGE SCALE GENOMIC DNA]</scope>
    <source>
        <strain evidence="1 2">KCTC 33808</strain>
    </source>
</reference>
<dbReference type="GO" id="GO:0016787">
    <property type="term" value="F:hydrolase activity"/>
    <property type="evidence" value="ECO:0007669"/>
    <property type="project" value="UniProtKB-KW"/>
</dbReference>
<dbReference type="PRINTS" id="PR00413">
    <property type="entry name" value="HADHALOGNASE"/>
</dbReference>
<dbReference type="Pfam" id="PF00702">
    <property type="entry name" value="Hydrolase"/>
    <property type="match status" value="1"/>
</dbReference>
<dbReference type="RefSeq" id="WP_131167611.1">
    <property type="nucleotide sequence ID" value="NZ_SDMQ01000004.1"/>
</dbReference>
<name>A0A4Q9KF08_9ACTN</name>
<dbReference type="InterPro" id="IPR036412">
    <property type="entry name" value="HAD-like_sf"/>
</dbReference>
<dbReference type="InterPro" id="IPR023214">
    <property type="entry name" value="HAD_sf"/>
</dbReference>
<dbReference type="SFLD" id="SFLDS00003">
    <property type="entry name" value="Haloacid_Dehalogenase"/>
    <property type="match status" value="1"/>
</dbReference>
<dbReference type="OrthoDB" id="9795007at2"/>
<organism evidence="1 2">
    <name type="scientific">Propioniciclava sinopodophylli</name>
    <dbReference type="NCBI Taxonomy" id="1837344"/>
    <lineage>
        <taxon>Bacteria</taxon>
        <taxon>Bacillati</taxon>
        <taxon>Actinomycetota</taxon>
        <taxon>Actinomycetes</taxon>
        <taxon>Propionibacteriales</taxon>
        <taxon>Propionibacteriaceae</taxon>
        <taxon>Propioniciclava</taxon>
    </lineage>
</organism>
<gene>
    <name evidence="1" type="ORF">ET989_05815</name>
</gene>
<proteinExistence type="predicted"/>
<dbReference type="AlphaFoldDB" id="A0A4Q9KF08"/>
<dbReference type="SUPFAM" id="SSF56784">
    <property type="entry name" value="HAD-like"/>
    <property type="match status" value="1"/>
</dbReference>
<dbReference type="InterPro" id="IPR006439">
    <property type="entry name" value="HAD-SF_hydro_IA"/>
</dbReference>
<protein>
    <submittedName>
        <fullName evidence="1">HAD family hydrolase</fullName>
    </submittedName>
</protein>
<dbReference type="NCBIfam" id="TIGR01509">
    <property type="entry name" value="HAD-SF-IA-v3"/>
    <property type="match status" value="1"/>
</dbReference>
<evidence type="ECO:0000313" key="1">
    <source>
        <dbReference type="EMBL" id="TBT85962.1"/>
    </source>
</evidence>
<dbReference type="Gene3D" id="3.40.50.1000">
    <property type="entry name" value="HAD superfamily/HAD-like"/>
    <property type="match status" value="1"/>
</dbReference>
<evidence type="ECO:0000313" key="2">
    <source>
        <dbReference type="Proteomes" id="UP000292373"/>
    </source>
</evidence>
<comment type="caution">
    <text evidence="1">The sequence shown here is derived from an EMBL/GenBank/DDBJ whole genome shotgun (WGS) entry which is preliminary data.</text>
</comment>
<dbReference type="PANTHER" id="PTHR43611:SF3">
    <property type="entry name" value="FLAVIN MONONUCLEOTIDE HYDROLASE 1, CHLOROPLATIC"/>
    <property type="match status" value="1"/>
</dbReference>
<dbReference type="Proteomes" id="UP000292373">
    <property type="component" value="Unassembled WGS sequence"/>
</dbReference>
<dbReference type="PANTHER" id="PTHR43611">
    <property type="entry name" value="ALPHA-D-GLUCOSE 1-PHOSPHATE PHOSPHATASE"/>
    <property type="match status" value="1"/>
</dbReference>
<accession>A0A4Q9KF08</accession>
<keyword evidence="1" id="KW-0378">Hydrolase</keyword>
<keyword evidence="2" id="KW-1185">Reference proteome</keyword>
<dbReference type="SFLD" id="SFLDG01129">
    <property type="entry name" value="C1.5:_HAD__Beta-PGM__Phosphata"/>
    <property type="match status" value="1"/>
</dbReference>
<dbReference type="EMBL" id="SDMQ01000004">
    <property type="protein sequence ID" value="TBT85962.1"/>
    <property type="molecule type" value="Genomic_DNA"/>
</dbReference>
<sequence>MIRAVVFDLGGVLASGEGVTSEPARLLGVDEERFAELYWAGRRAYDAGASDREYWTPILEGVGKPAAVETVQQLARLDADLWLRIRPEARRLVADVREAGRTVAVLSNAPFNLDHALLDSDFADAADYWFISASMGVLKPDLATYLRATEVIDLAPYEIAFIDDVPDNVAGAERAGWVAHLWVSDADTRAWLQEIDVLGK</sequence>